<dbReference type="EMBL" id="PSQE01000002">
    <property type="protein sequence ID" value="RHN72297.1"/>
    <property type="molecule type" value="Genomic_DNA"/>
</dbReference>
<feature type="region of interest" description="Disordered" evidence="6">
    <location>
        <begin position="1"/>
        <end position="46"/>
    </location>
</feature>
<feature type="domain" description="C3H1-type" evidence="7">
    <location>
        <begin position="93"/>
        <end position="121"/>
    </location>
</feature>
<dbReference type="AlphaFoldDB" id="G7IPY9"/>
<dbReference type="HOGENOM" id="CLU_033292_1_0_1"/>
<sequence>MDHFPRSTQPDPSSQWTGPDSQTGLEEPMWQLGLGSGGSGEDSYPQRPDEVDCTYYLRTGFCGFGSRCRFNHPRDRAAVIGAASRTVGEYPERVGQPVCQYYMRTRSCKFGASCKYHHPKQTGATDASPVSLNYYGYPLRPGEKECSYFVKTGQCKFGATCKFDHPVPASVQIPAPSPVPPVSSLHVPVPSPLYPTVQTPSGPSSQQIGVLVARPPLLHGSFVQSPYGPMVLSPTMVPFSGWGPYQATATSPVLPSGSPANVGSTQLYGITQLPSPGNAYTGPYQLSGSSVGPSSRNQNEQSFPASPNQPEYHYYSKPEELPFAPSYRYHKPPDMSAPKVNAVLSPAGLPLRPGAALCTHYAQRGICKFGPACKFDHPIAPLSYSPSASSLTDVPVAPYFVGSSIGTLVPSSSSPELQPELTAGSSRESVPSRISSSVSTSTGSVGLTLPTGGPVSQSSTRSSSPLAPANTTTSSNVSHPSN</sequence>
<feature type="region of interest" description="Disordered" evidence="6">
    <location>
        <begin position="409"/>
        <end position="482"/>
    </location>
</feature>
<evidence type="ECO:0000256" key="4">
    <source>
        <dbReference type="ARBA" id="ARBA00023125"/>
    </source>
</evidence>
<keyword evidence="11" id="KW-1185">Reference proteome</keyword>
<feature type="zinc finger region" description="C3H1-type" evidence="5">
    <location>
        <begin position="93"/>
        <end position="121"/>
    </location>
</feature>
<keyword evidence="4" id="KW-0238">DNA-binding</keyword>
<evidence type="ECO:0000256" key="2">
    <source>
        <dbReference type="ARBA" id="ARBA00022771"/>
    </source>
</evidence>
<dbReference type="EnsemblPlants" id="AES64207">
    <property type="protein sequence ID" value="AES64207"/>
    <property type="gene ID" value="MTR_2g019740"/>
</dbReference>
<dbReference type="SMART" id="SM00356">
    <property type="entry name" value="ZnF_C3H1"/>
    <property type="match status" value="4"/>
</dbReference>
<dbReference type="InterPro" id="IPR000571">
    <property type="entry name" value="Znf_CCCH"/>
</dbReference>
<dbReference type="OrthoDB" id="411372at2759"/>
<dbReference type="PaxDb" id="3880-AES64207"/>
<feature type="zinc finger region" description="C3H1-type" evidence="5">
    <location>
        <begin position="352"/>
        <end position="380"/>
    </location>
</feature>
<dbReference type="InterPro" id="IPR050974">
    <property type="entry name" value="Plant_ZF_CCCH"/>
</dbReference>
<reference evidence="12" key="4">
    <citation type="journal article" date="2018" name="Nat. Plants">
        <title>Whole-genome landscape of Medicago truncatula symbiotic genes.</title>
        <authorList>
            <person name="Pecrix Y."/>
            <person name="Staton S.E."/>
            <person name="Sallet E."/>
            <person name="Lelandais-Briere C."/>
            <person name="Moreau S."/>
            <person name="Carrere S."/>
            <person name="Blein T."/>
            <person name="Jardinaud M.F."/>
            <person name="Latrasse D."/>
            <person name="Zouine M."/>
            <person name="Zahm M."/>
            <person name="Kreplak J."/>
            <person name="Mayjonade B."/>
            <person name="Satge C."/>
            <person name="Perez M."/>
            <person name="Cauet S."/>
            <person name="Marande W."/>
            <person name="Chantry-Darmon C."/>
            <person name="Lopez-Roques C."/>
            <person name="Bouchez O."/>
            <person name="Berard A."/>
            <person name="Debelle F."/>
            <person name="Munos S."/>
            <person name="Bendahmane A."/>
            <person name="Berges H."/>
            <person name="Niebel A."/>
            <person name="Buitink J."/>
            <person name="Frugier F."/>
            <person name="Benhamed M."/>
            <person name="Crespi M."/>
            <person name="Gouzy J."/>
            <person name="Gamas P."/>
        </authorList>
    </citation>
    <scope>NUCLEOTIDE SEQUENCE [LARGE SCALE GENOMIC DNA]</scope>
    <source>
        <strain evidence="12">cv. Jemalong A17</strain>
    </source>
</reference>
<protein>
    <submittedName>
        <fullName evidence="9">Putative transcription factor C3H family</fullName>
    </submittedName>
    <submittedName>
        <fullName evidence="8">Zinc finger C-x8-C-x5-C-x3-H type protein</fullName>
    </submittedName>
</protein>
<dbReference type="InterPro" id="IPR036855">
    <property type="entry name" value="Znf_CCCH_sf"/>
</dbReference>
<feature type="zinc finger region" description="C3H1-type" evidence="5">
    <location>
        <begin position="140"/>
        <end position="168"/>
    </location>
</feature>
<dbReference type="Proteomes" id="UP000265566">
    <property type="component" value="Chromosome 2"/>
</dbReference>
<feature type="region of interest" description="Disordered" evidence="6">
    <location>
        <begin position="279"/>
        <end position="311"/>
    </location>
</feature>
<feature type="compositionally biased region" description="Polar residues" evidence="6">
    <location>
        <begin position="1"/>
        <end position="24"/>
    </location>
</feature>
<dbReference type="Gene3D" id="2.30.30.1190">
    <property type="match status" value="1"/>
</dbReference>
<evidence type="ECO:0000259" key="7">
    <source>
        <dbReference type="PROSITE" id="PS50103"/>
    </source>
</evidence>
<accession>G7IPY9</accession>
<feature type="compositionally biased region" description="Low complexity" evidence="6">
    <location>
        <begin position="424"/>
        <end position="464"/>
    </location>
</feature>
<dbReference type="Pfam" id="PF00642">
    <property type="entry name" value="zf-CCCH"/>
    <property type="match status" value="4"/>
</dbReference>
<feature type="zinc finger region" description="C3H1-type" evidence="5">
    <location>
        <begin position="47"/>
        <end position="75"/>
    </location>
</feature>
<evidence type="ECO:0000313" key="9">
    <source>
        <dbReference type="EMBL" id="RHN72297.1"/>
    </source>
</evidence>
<feature type="compositionally biased region" description="Polar residues" evidence="6">
    <location>
        <begin position="284"/>
        <end position="309"/>
    </location>
</feature>
<evidence type="ECO:0000256" key="1">
    <source>
        <dbReference type="ARBA" id="ARBA00022723"/>
    </source>
</evidence>
<dbReference type="GO" id="GO:0003677">
    <property type="term" value="F:DNA binding"/>
    <property type="evidence" value="ECO:0007669"/>
    <property type="project" value="UniProtKB-KW"/>
</dbReference>
<dbReference type="OMA" id="LEWTSHG"/>
<feature type="domain" description="C3H1-type" evidence="7">
    <location>
        <begin position="352"/>
        <end position="380"/>
    </location>
</feature>
<gene>
    <name evidence="10" type="primary">11435312</name>
    <name evidence="8" type="ordered locus">MTR_2g019740</name>
    <name evidence="9" type="ORF">MtrunA17_Chr2g0286151</name>
</gene>
<dbReference type="Proteomes" id="UP000002051">
    <property type="component" value="Chromosome 2"/>
</dbReference>
<dbReference type="STRING" id="3880.G7IPY9"/>
<evidence type="ECO:0000313" key="8">
    <source>
        <dbReference type="EMBL" id="AES64207.1"/>
    </source>
</evidence>
<dbReference type="Gramene" id="rna7995">
    <property type="protein sequence ID" value="RHN72297.1"/>
    <property type="gene ID" value="gene7995"/>
</dbReference>
<evidence type="ECO:0000256" key="3">
    <source>
        <dbReference type="ARBA" id="ARBA00022833"/>
    </source>
</evidence>
<keyword evidence="2 5" id="KW-0863">Zinc-finger</keyword>
<name>G7IPY9_MEDTR</name>
<dbReference type="PROSITE" id="PS50103">
    <property type="entry name" value="ZF_C3H1"/>
    <property type="match status" value="4"/>
</dbReference>
<organism evidence="8 11">
    <name type="scientific">Medicago truncatula</name>
    <name type="common">Barrel medic</name>
    <name type="synonym">Medicago tribuloides</name>
    <dbReference type="NCBI Taxonomy" id="3880"/>
    <lineage>
        <taxon>Eukaryota</taxon>
        <taxon>Viridiplantae</taxon>
        <taxon>Streptophyta</taxon>
        <taxon>Embryophyta</taxon>
        <taxon>Tracheophyta</taxon>
        <taxon>Spermatophyta</taxon>
        <taxon>Magnoliopsida</taxon>
        <taxon>eudicotyledons</taxon>
        <taxon>Gunneridae</taxon>
        <taxon>Pentapetalae</taxon>
        <taxon>rosids</taxon>
        <taxon>fabids</taxon>
        <taxon>Fabales</taxon>
        <taxon>Fabaceae</taxon>
        <taxon>Papilionoideae</taxon>
        <taxon>50 kb inversion clade</taxon>
        <taxon>NPAAA clade</taxon>
        <taxon>Hologalegina</taxon>
        <taxon>IRL clade</taxon>
        <taxon>Trifolieae</taxon>
        <taxon>Medicago</taxon>
    </lineage>
</organism>
<dbReference type="PANTHER" id="PTHR12506">
    <property type="entry name" value="PROTEIN PHOSPHATASE RELATED"/>
    <property type="match status" value="1"/>
</dbReference>
<evidence type="ECO:0000313" key="11">
    <source>
        <dbReference type="Proteomes" id="UP000002051"/>
    </source>
</evidence>
<dbReference type="EMBL" id="CM001218">
    <property type="protein sequence ID" value="AES64207.1"/>
    <property type="molecule type" value="Genomic_DNA"/>
</dbReference>
<dbReference type="SUPFAM" id="SSF90229">
    <property type="entry name" value="CCCH zinc finger"/>
    <property type="match status" value="4"/>
</dbReference>
<dbReference type="GO" id="GO:0003729">
    <property type="term" value="F:mRNA binding"/>
    <property type="evidence" value="ECO:0000318"/>
    <property type="project" value="GO_Central"/>
</dbReference>
<evidence type="ECO:0000256" key="6">
    <source>
        <dbReference type="SAM" id="MobiDB-lite"/>
    </source>
</evidence>
<reference evidence="8 11" key="1">
    <citation type="journal article" date="2011" name="Nature">
        <title>The Medicago genome provides insight into the evolution of rhizobial symbioses.</title>
        <authorList>
            <person name="Young N.D."/>
            <person name="Debelle F."/>
            <person name="Oldroyd G.E."/>
            <person name="Geurts R."/>
            <person name="Cannon S.B."/>
            <person name="Udvardi M.K."/>
            <person name="Benedito V.A."/>
            <person name="Mayer K.F."/>
            <person name="Gouzy J."/>
            <person name="Schoof H."/>
            <person name="Van de Peer Y."/>
            <person name="Proost S."/>
            <person name="Cook D.R."/>
            <person name="Meyers B.C."/>
            <person name="Spannagl M."/>
            <person name="Cheung F."/>
            <person name="De Mita S."/>
            <person name="Krishnakumar V."/>
            <person name="Gundlach H."/>
            <person name="Zhou S."/>
            <person name="Mudge J."/>
            <person name="Bharti A.K."/>
            <person name="Murray J.D."/>
            <person name="Naoumkina M.A."/>
            <person name="Rosen B."/>
            <person name="Silverstein K.A."/>
            <person name="Tang H."/>
            <person name="Rombauts S."/>
            <person name="Zhao P.X."/>
            <person name="Zhou P."/>
            <person name="Barbe V."/>
            <person name="Bardou P."/>
            <person name="Bechner M."/>
            <person name="Bellec A."/>
            <person name="Berger A."/>
            <person name="Berges H."/>
            <person name="Bidwell S."/>
            <person name="Bisseling T."/>
            <person name="Choisne N."/>
            <person name="Couloux A."/>
            <person name="Denny R."/>
            <person name="Deshpande S."/>
            <person name="Dai X."/>
            <person name="Doyle J.J."/>
            <person name="Dudez A.M."/>
            <person name="Farmer A.D."/>
            <person name="Fouteau S."/>
            <person name="Franken C."/>
            <person name="Gibelin C."/>
            <person name="Gish J."/>
            <person name="Goldstein S."/>
            <person name="Gonzalez A.J."/>
            <person name="Green P.J."/>
            <person name="Hallab A."/>
            <person name="Hartog M."/>
            <person name="Hua A."/>
            <person name="Humphray S.J."/>
            <person name="Jeong D.H."/>
            <person name="Jing Y."/>
            <person name="Jocker A."/>
            <person name="Kenton S.M."/>
            <person name="Kim D.J."/>
            <person name="Klee K."/>
            <person name="Lai H."/>
            <person name="Lang C."/>
            <person name="Lin S."/>
            <person name="Macmil S.L."/>
            <person name="Magdelenat G."/>
            <person name="Matthews L."/>
            <person name="McCorrison J."/>
            <person name="Monaghan E.L."/>
            <person name="Mun J.H."/>
            <person name="Najar F.Z."/>
            <person name="Nicholson C."/>
            <person name="Noirot C."/>
            <person name="O'Bleness M."/>
            <person name="Paule C.R."/>
            <person name="Poulain J."/>
            <person name="Prion F."/>
            <person name="Qin B."/>
            <person name="Qu C."/>
            <person name="Retzel E.F."/>
            <person name="Riddle C."/>
            <person name="Sallet E."/>
            <person name="Samain S."/>
            <person name="Samson N."/>
            <person name="Sanders I."/>
            <person name="Saurat O."/>
            <person name="Scarpelli C."/>
            <person name="Schiex T."/>
            <person name="Segurens B."/>
            <person name="Severin A.J."/>
            <person name="Sherrier D.J."/>
            <person name="Shi R."/>
            <person name="Sims S."/>
            <person name="Singer S.R."/>
            <person name="Sinharoy S."/>
            <person name="Sterck L."/>
            <person name="Viollet A."/>
            <person name="Wang B.B."/>
            <person name="Wang K."/>
            <person name="Wang M."/>
            <person name="Wang X."/>
            <person name="Warfsmann J."/>
            <person name="Weissenbach J."/>
            <person name="White D.D."/>
            <person name="White J.D."/>
            <person name="Wiley G.B."/>
            <person name="Wincker P."/>
            <person name="Xing Y."/>
            <person name="Yang L."/>
            <person name="Yao Z."/>
            <person name="Ying F."/>
            <person name="Zhai J."/>
            <person name="Zhou L."/>
            <person name="Zuber A."/>
            <person name="Denarie J."/>
            <person name="Dixon R.A."/>
            <person name="May G.D."/>
            <person name="Schwartz D.C."/>
            <person name="Rogers J."/>
            <person name="Quetier F."/>
            <person name="Town C.D."/>
            <person name="Roe B.A."/>
        </authorList>
    </citation>
    <scope>NUCLEOTIDE SEQUENCE [LARGE SCALE GENOMIC DNA]</scope>
    <source>
        <strain evidence="8">A17</strain>
        <strain evidence="10 11">cv. Jemalong A17</strain>
    </source>
</reference>
<dbReference type="PANTHER" id="PTHR12506:SF47">
    <property type="entry name" value="TRANSCRIPTION FACTOR C3H FAMILY-RELATED"/>
    <property type="match status" value="1"/>
</dbReference>
<dbReference type="KEGG" id="mtr:11435312"/>
<dbReference type="GO" id="GO:0008270">
    <property type="term" value="F:zinc ion binding"/>
    <property type="evidence" value="ECO:0007669"/>
    <property type="project" value="UniProtKB-KW"/>
</dbReference>
<keyword evidence="1 5" id="KW-0479">Metal-binding</keyword>
<reference evidence="8 11" key="2">
    <citation type="journal article" date="2014" name="BMC Genomics">
        <title>An improved genome release (version Mt4.0) for the model legume Medicago truncatula.</title>
        <authorList>
            <person name="Tang H."/>
            <person name="Krishnakumar V."/>
            <person name="Bidwell S."/>
            <person name="Rosen B."/>
            <person name="Chan A."/>
            <person name="Zhou S."/>
            <person name="Gentzbittel L."/>
            <person name="Childs K.L."/>
            <person name="Yandell M."/>
            <person name="Gundlach H."/>
            <person name="Mayer K.F."/>
            <person name="Schwartz D.C."/>
            <person name="Town C.D."/>
        </authorList>
    </citation>
    <scope>GENOME REANNOTATION</scope>
    <source>
        <strain evidence="10 11">cv. Jemalong A17</strain>
    </source>
</reference>
<reference evidence="10" key="3">
    <citation type="submission" date="2015-04" db="UniProtKB">
        <authorList>
            <consortium name="EnsemblPlants"/>
        </authorList>
    </citation>
    <scope>IDENTIFICATION</scope>
    <source>
        <strain evidence="10">cv. Jemalong A17</strain>
    </source>
</reference>
<evidence type="ECO:0000313" key="12">
    <source>
        <dbReference type="Proteomes" id="UP000265566"/>
    </source>
</evidence>
<dbReference type="eggNOG" id="KOG1677">
    <property type="taxonomic scope" value="Eukaryota"/>
</dbReference>
<feature type="domain" description="C3H1-type" evidence="7">
    <location>
        <begin position="140"/>
        <end position="168"/>
    </location>
</feature>
<keyword evidence="3 5" id="KW-0862">Zinc</keyword>
<dbReference type="Gene3D" id="4.10.1000.10">
    <property type="entry name" value="Zinc finger, CCCH-type"/>
    <property type="match status" value="2"/>
</dbReference>
<evidence type="ECO:0000313" key="10">
    <source>
        <dbReference type="EnsemblPlants" id="AES64207"/>
    </source>
</evidence>
<evidence type="ECO:0000256" key="5">
    <source>
        <dbReference type="PROSITE-ProRule" id="PRU00723"/>
    </source>
</evidence>
<reference evidence="9" key="5">
    <citation type="journal article" date="2018" name="Nat. Plants">
        <title>Whole-genome landscape of Medicago truncatula symbiotic genes.</title>
        <authorList>
            <person name="Pecrix Y."/>
            <person name="Gamas P."/>
            <person name="Carrere S."/>
        </authorList>
    </citation>
    <scope>NUCLEOTIDE SEQUENCE</scope>
    <source>
        <tissue evidence="9">Leaves</tissue>
    </source>
</reference>
<proteinExistence type="predicted"/>
<feature type="domain" description="C3H1-type" evidence="7">
    <location>
        <begin position="47"/>
        <end position="75"/>
    </location>
</feature>
<feature type="compositionally biased region" description="Polar residues" evidence="6">
    <location>
        <begin position="469"/>
        <end position="482"/>
    </location>
</feature>